<feature type="compositionally biased region" description="Polar residues" evidence="1">
    <location>
        <begin position="437"/>
        <end position="446"/>
    </location>
</feature>
<proteinExistence type="predicted"/>
<dbReference type="PANTHER" id="PTHR47807:SF1">
    <property type="entry name" value="PROTEIN TBF1"/>
    <property type="match status" value="1"/>
</dbReference>
<comment type="caution">
    <text evidence="2">The sequence shown here is derived from an EMBL/GenBank/DDBJ whole genome shotgun (WGS) entry which is preliminary data.</text>
</comment>
<feature type="region of interest" description="Disordered" evidence="1">
    <location>
        <begin position="472"/>
        <end position="501"/>
    </location>
</feature>
<feature type="compositionally biased region" description="Basic and acidic residues" evidence="1">
    <location>
        <begin position="195"/>
        <end position="210"/>
    </location>
</feature>
<dbReference type="AlphaFoldDB" id="A0A8H3J1E0"/>
<feature type="compositionally biased region" description="Basic and acidic residues" evidence="1">
    <location>
        <begin position="122"/>
        <end position="143"/>
    </location>
</feature>
<dbReference type="EMBL" id="CAJPDT010000113">
    <property type="protein sequence ID" value="CAF9938917.1"/>
    <property type="molecule type" value="Genomic_DNA"/>
</dbReference>
<dbReference type="PANTHER" id="PTHR47807">
    <property type="entry name" value="PROTEIN TBF1"/>
    <property type="match status" value="1"/>
</dbReference>
<feature type="compositionally biased region" description="Polar residues" evidence="1">
    <location>
        <begin position="371"/>
        <end position="385"/>
    </location>
</feature>
<accession>A0A8H3J1E0</accession>
<feature type="region of interest" description="Disordered" evidence="1">
    <location>
        <begin position="362"/>
        <end position="446"/>
    </location>
</feature>
<dbReference type="GO" id="GO:0010833">
    <property type="term" value="P:telomere maintenance via telomere lengthening"/>
    <property type="evidence" value="ECO:0007669"/>
    <property type="project" value="TreeGrafter"/>
</dbReference>
<evidence type="ECO:0000313" key="2">
    <source>
        <dbReference type="EMBL" id="CAF9938917.1"/>
    </source>
</evidence>
<dbReference type="OrthoDB" id="5403747at2759"/>
<feature type="region of interest" description="Disordered" evidence="1">
    <location>
        <begin position="42"/>
        <end position="143"/>
    </location>
</feature>
<dbReference type="GO" id="GO:0003691">
    <property type="term" value="F:double-stranded telomeric DNA binding"/>
    <property type="evidence" value="ECO:0007669"/>
    <property type="project" value="TreeGrafter"/>
</dbReference>
<keyword evidence="3" id="KW-1185">Reference proteome</keyword>
<feature type="compositionally biased region" description="Polar residues" evidence="1">
    <location>
        <begin position="409"/>
        <end position="418"/>
    </location>
</feature>
<evidence type="ECO:0000313" key="3">
    <source>
        <dbReference type="Proteomes" id="UP000664534"/>
    </source>
</evidence>
<name>A0A8H3J1E0_9LECA</name>
<reference evidence="2" key="1">
    <citation type="submission" date="2021-03" db="EMBL/GenBank/DDBJ databases">
        <authorList>
            <person name="Tagirdzhanova G."/>
        </authorList>
    </citation>
    <scope>NUCLEOTIDE SEQUENCE</scope>
</reference>
<feature type="region of interest" description="Disordered" evidence="1">
    <location>
        <begin position="759"/>
        <end position="797"/>
    </location>
</feature>
<evidence type="ECO:0000256" key="1">
    <source>
        <dbReference type="SAM" id="MobiDB-lite"/>
    </source>
</evidence>
<dbReference type="InterPro" id="IPR052833">
    <property type="entry name" value="Telomeric_DNA-bd_trans-reg"/>
</dbReference>
<feature type="compositionally biased region" description="Acidic residues" evidence="1">
    <location>
        <begin position="106"/>
        <end position="121"/>
    </location>
</feature>
<dbReference type="Proteomes" id="UP000664534">
    <property type="component" value="Unassembled WGS sequence"/>
</dbReference>
<feature type="compositionally biased region" description="Polar residues" evidence="1">
    <location>
        <begin position="486"/>
        <end position="500"/>
    </location>
</feature>
<feature type="compositionally biased region" description="Low complexity" evidence="1">
    <location>
        <begin position="220"/>
        <end position="234"/>
    </location>
</feature>
<protein>
    <submittedName>
        <fullName evidence="2">TTAGGG repeat binding factor</fullName>
    </submittedName>
</protein>
<feature type="compositionally biased region" description="Acidic residues" evidence="1">
    <location>
        <begin position="79"/>
        <end position="94"/>
    </location>
</feature>
<gene>
    <name evidence="2" type="primary">TBF1_1</name>
    <name evidence="2" type="ORF">IMSHALPRED_001137</name>
</gene>
<organism evidence="2 3">
    <name type="scientific">Imshaugia aleurites</name>
    <dbReference type="NCBI Taxonomy" id="172621"/>
    <lineage>
        <taxon>Eukaryota</taxon>
        <taxon>Fungi</taxon>
        <taxon>Dikarya</taxon>
        <taxon>Ascomycota</taxon>
        <taxon>Pezizomycotina</taxon>
        <taxon>Lecanoromycetes</taxon>
        <taxon>OSLEUM clade</taxon>
        <taxon>Lecanoromycetidae</taxon>
        <taxon>Lecanorales</taxon>
        <taxon>Lecanorineae</taxon>
        <taxon>Parmeliaceae</taxon>
        <taxon>Imshaugia</taxon>
    </lineage>
</organism>
<feature type="region of interest" description="Disordered" evidence="1">
    <location>
        <begin position="192"/>
        <end position="235"/>
    </location>
</feature>
<sequence length="797" mass="86410">MTSTHLMSHPLLEAPLSELEDSDFEAAPIAFGDVVGRGNTAETSMKLENSSEDGKQRHGGGEIVAKDTWALSDSGISETDSEYSSDSSDAESEASDVLRGIKREEIDGDVDGPLENESESEIPDRARDFPVRRLDNDRGKRDEVAKAKIKHVTDHGTFNEVQWSKPWEVIAEEHGVTGSVEAISQALEQAGIPYGDRRDAKPRATPKRDQGAPLAPRKPSSPVSKSSTQNSSFSTVKLSPRDLELMTVAFRCWKNERGFQVDYQKLANLAGFNNPGTASAVWSGVRKKLLLNASFPRLSAREAELVGLAFQSLKDDCVIQIDYERFAELAGYSSASSGNASWLVLKKKLVALASLVAHASPAPASRKRRCSATTMNSNDSESQHMVQVPKKRRGNAEVPAEVSLRARSGHSSRSQMGSGSTGGERRWTVPHPHKSPDSNQRSPRHSTFTTIDHTADQSRQLSDTHASAANLVESPNLHTSREPPDSGTSTNNTNDDSIPNTWDLEFDSLRAVDNQSTRVKAATTTNIIEAGTDAPKAPIDANGFGTFVGWKDSRPSDVPKKQKKWNAETEHSLLLAIIEFQSSKMDYEAVGRRVGCSGNAIQKHCAKLRKEIQDRADLITLLRPQDATETPLCYTEAAAKSDNSTARHGFPNATKLKDTLFVKSEIAKLESSLGAHNEHPPWSNEEGSALERGMRRFSGPYWSDILALFGPNGSVNDVLKHRDEAQLEDKACRDKISCLKSGVKCPLYLRLITGGHAARDDGKGAKGGNGEDQGQVKGGVAVTSDEGPTTLGGGTVA</sequence>